<dbReference type="InterPro" id="IPR007016">
    <property type="entry name" value="O-antigen_ligase-rel_domated"/>
</dbReference>
<dbReference type="EMBL" id="FQVC01000017">
    <property type="protein sequence ID" value="SHF91335.1"/>
    <property type="molecule type" value="Genomic_DNA"/>
</dbReference>
<keyword evidence="4 5" id="KW-0472">Membrane</keyword>
<evidence type="ECO:0000256" key="5">
    <source>
        <dbReference type="SAM" id="Phobius"/>
    </source>
</evidence>
<gene>
    <name evidence="7" type="ORF">SAMN02745223_03870</name>
</gene>
<feature type="domain" description="O-antigen ligase-related" evidence="6">
    <location>
        <begin position="175"/>
        <end position="346"/>
    </location>
</feature>
<name>A0A1M5FIL1_9HYPH</name>
<evidence type="ECO:0000259" key="6">
    <source>
        <dbReference type="Pfam" id="PF04932"/>
    </source>
</evidence>
<dbReference type="GO" id="GO:0016874">
    <property type="term" value="F:ligase activity"/>
    <property type="evidence" value="ECO:0007669"/>
    <property type="project" value="UniProtKB-KW"/>
</dbReference>
<feature type="transmembrane region" description="Helical" evidence="5">
    <location>
        <begin position="334"/>
        <end position="356"/>
    </location>
</feature>
<evidence type="ECO:0000313" key="7">
    <source>
        <dbReference type="EMBL" id="SHF91335.1"/>
    </source>
</evidence>
<evidence type="ECO:0000256" key="4">
    <source>
        <dbReference type="ARBA" id="ARBA00023136"/>
    </source>
</evidence>
<comment type="subcellular location">
    <subcellularLocation>
        <location evidence="1">Membrane</location>
        <topology evidence="1">Multi-pass membrane protein</topology>
    </subcellularLocation>
</comment>
<feature type="transmembrane region" description="Helical" evidence="5">
    <location>
        <begin position="54"/>
        <end position="70"/>
    </location>
</feature>
<protein>
    <submittedName>
        <fullName evidence="7">O-antigen ligase</fullName>
    </submittedName>
</protein>
<evidence type="ECO:0000256" key="2">
    <source>
        <dbReference type="ARBA" id="ARBA00022692"/>
    </source>
</evidence>
<keyword evidence="3 5" id="KW-1133">Transmembrane helix</keyword>
<feature type="transmembrane region" description="Helical" evidence="5">
    <location>
        <begin position="167"/>
        <end position="183"/>
    </location>
</feature>
<proteinExistence type="predicted"/>
<evidence type="ECO:0000256" key="1">
    <source>
        <dbReference type="ARBA" id="ARBA00004141"/>
    </source>
</evidence>
<dbReference type="RefSeq" id="WP_143154594.1">
    <property type="nucleotide sequence ID" value="NZ_FQVC01000017.1"/>
</dbReference>
<reference evidence="7 8" key="1">
    <citation type="submission" date="2016-11" db="EMBL/GenBank/DDBJ databases">
        <authorList>
            <person name="Jaros S."/>
            <person name="Januszkiewicz K."/>
            <person name="Wedrychowicz H."/>
        </authorList>
    </citation>
    <scope>NUCLEOTIDE SEQUENCE [LARGE SCALE GENOMIC DNA]</scope>
    <source>
        <strain evidence="7 8">DSM 17137</strain>
    </source>
</reference>
<dbReference type="GO" id="GO:0016020">
    <property type="term" value="C:membrane"/>
    <property type="evidence" value="ECO:0007669"/>
    <property type="project" value="UniProtKB-SubCell"/>
</dbReference>
<dbReference type="InterPro" id="IPR051533">
    <property type="entry name" value="WaaL-like"/>
</dbReference>
<feature type="transmembrane region" description="Helical" evidence="5">
    <location>
        <begin position="189"/>
        <end position="206"/>
    </location>
</feature>
<keyword evidence="7" id="KW-0436">Ligase</keyword>
<dbReference type="Pfam" id="PF04932">
    <property type="entry name" value="Wzy_C"/>
    <property type="match status" value="1"/>
</dbReference>
<keyword evidence="2 5" id="KW-0812">Transmembrane</keyword>
<feature type="transmembrane region" description="Helical" evidence="5">
    <location>
        <begin position="368"/>
        <end position="385"/>
    </location>
</feature>
<feature type="transmembrane region" description="Helical" evidence="5">
    <location>
        <begin position="20"/>
        <end position="42"/>
    </location>
</feature>
<dbReference type="PANTHER" id="PTHR37422:SF23">
    <property type="entry name" value="TEICHURONIC ACID BIOSYNTHESIS PROTEIN TUAE"/>
    <property type="match status" value="1"/>
</dbReference>
<feature type="transmembrane region" description="Helical" evidence="5">
    <location>
        <begin position="213"/>
        <end position="232"/>
    </location>
</feature>
<organism evidence="7 8">
    <name type="scientific">Devosia limi DSM 17137</name>
    <dbReference type="NCBI Taxonomy" id="1121477"/>
    <lineage>
        <taxon>Bacteria</taxon>
        <taxon>Pseudomonadati</taxon>
        <taxon>Pseudomonadota</taxon>
        <taxon>Alphaproteobacteria</taxon>
        <taxon>Hyphomicrobiales</taxon>
        <taxon>Devosiaceae</taxon>
        <taxon>Devosia</taxon>
    </lineage>
</organism>
<sequence length="416" mass="43092">MLNSLSSIMLVSGLVFMGTAPFVADYIVLAAGLVGLVLALVTRDELIRSWPSRLLLLALVLVSITIPFVYHSVADLLPLAAFAPLLLVPGIAALLRRSPEWLSPYAFAMACLAGAIAACLVGLAEYAAIEGARAGAGNNPIHYGGITTMLGFMALTGIVAGRSPIRLIFLLGPLAGLVAALLSGSRGPLLAWFALGIVAVPFIIWWNRRDRLVLAALAIALAAAIAVVMLSSDNRAVALLGPIAGNGSSISLASGGLPPETNGVQGLIAQAPLVQAIQQQDVARLAMLHAAWEAFKSSPIVGIGFGQIMPFAKAVNPDVDLGTLENLHSDIGNFAAMAGLLGVIAYGLVMLTPLSLLVPAAARSNRPLVLGSLMLVVGYGVLGLTNAMFGVLPQTMLFVLLLGYLMALQRNQATLS</sequence>
<feature type="transmembrane region" description="Helical" evidence="5">
    <location>
        <begin position="107"/>
        <end position="129"/>
    </location>
</feature>
<dbReference type="AlphaFoldDB" id="A0A1M5FIL1"/>
<feature type="transmembrane region" description="Helical" evidence="5">
    <location>
        <begin position="76"/>
        <end position="95"/>
    </location>
</feature>
<dbReference type="OrthoDB" id="7943468at2"/>
<feature type="transmembrane region" description="Helical" evidence="5">
    <location>
        <begin position="141"/>
        <end position="160"/>
    </location>
</feature>
<feature type="transmembrane region" description="Helical" evidence="5">
    <location>
        <begin position="391"/>
        <end position="408"/>
    </location>
</feature>
<dbReference type="Proteomes" id="UP000184533">
    <property type="component" value="Unassembled WGS sequence"/>
</dbReference>
<evidence type="ECO:0000256" key="3">
    <source>
        <dbReference type="ARBA" id="ARBA00022989"/>
    </source>
</evidence>
<evidence type="ECO:0000313" key="8">
    <source>
        <dbReference type="Proteomes" id="UP000184533"/>
    </source>
</evidence>
<dbReference type="PANTHER" id="PTHR37422">
    <property type="entry name" value="TEICHURONIC ACID BIOSYNTHESIS PROTEIN TUAE"/>
    <property type="match status" value="1"/>
</dbReference>
<accession>A0A1M5FIL1</accession>